<dbReference type="EMBL" id="JAQQWI010000003">
    <property type="protein sequence ID" value="KAK8036969.1"/>
    <property type="molecule type" value="Genomic_DNA"/>
</dbReference>
<evidence type="ECO:0000256" key="2">
    <source>
        <dbReference type="SAM" id="SignalP"/>
    </source>
</evidence>
<sequence>MRLQARDWRLSGMSALLAAVALLSLSGPAAAVCTEWKQEGTSQEDMNDGYSGDHEIAFEELACPADAPAPCPFERGKPHHIVVVPDMYAHTHGVERLLLDSPHERDVILELARDGYRQQAFAAGSGSDIDPEGATARSVDFKLLEETVYPFRNVRHAANRDPFGVPHATVVPYTDSDRTVEPGSGAKLKWKSFWRTSTGVLSGCSNETLNGLRVTIGGPYLTINENTNSTTIAGTWAKSKSVAVGPKNDGASLRGMGGLGGAVLGCAVAVLISSFMA</sequence>
<accession>A0ABR1SRL3</accession>
<feature type="signal peptide" evidence="2">
    <location>
        <begin position="1"/>
        <end position="31"/>
    </location>
</feature>
<gene>
    <name evidence="3" type="ORF">PG991_001283</name>
</gene>
<evidence type="ECO:0008006" key="5">
    <source>
        <dbReference type="Google" id="ProtNLM"/>
    </source>
</evidence>
<reference evidence="3 4" key="1">
    <citation type="submission" date="2023-01" db="EMBL/GenBank/DDBJ databases">
        <title>Analysis of 21 Apiospora genomes using comparative genomics revels a genus with tremendous synthesis potential of carbohydrate active enzymes and secondary metabolites.</title>
        <authorList>
            <person name="Sorensen T."/>
        </authorList>
    </citation>
    <scope>NUCLEOTIDE SEQUENCE [LARGE SCALE GENOMIC DNA]</scope>
    <source>
        <strain evidence="3 4">CBS 20057</strain>
    </source>
</reference>
<dbReference type="InterPro" id="IPR045702">
    <property type="entry name" value="DUF6060"/>
</dbReference>
<feature type="chain" id="PRO_5046026877" description="Secreted protein" evidence="2">
    <location>
        <begin position="32"/>
        <end position="277"/>
    </location>
</feature>
<keyword evidence="1" id="KW-0812">Transmembrane</keyword>
<proteinExistence type="predicted"/>
<feature type="transmembrane region" description="Helical" evidence="1">
    <location>
        <begin position="256"/>
        <end position="276"/>
    </location>
</feature>
<comment type="caution">
    <text evidence="3">The sequence shown here is derived from an EMBL/GenBank/DDBJ whole genome shotgun (WGS) entry which is preliminary data.</text>
</comment>
<dbReference type="Pfam" id="PF19535">
    <property type="entry name" value="DUF6060"/>
    <property type="match status" value="1"/>
</dbReference>
<keyword evidence="1" id="KW-0472">Membrane</keyword>
<evidence type="ECO:0000313" key="3">
    <source>
        <dbReference type="EMBL" id="KAK8036969.1"/>
    </source>
</evidence>
<keyword evidence="1" id="KW-1133">Transmembrane helix</keyword>
<evidence type="ECO:0000313" key="4">
    <source>
        <dbReference type="Proteomes" id="UP001396898"/>
    </source>
</evidence>
<keyword evidence="2" id="KW-0732">Signal</keyword>
<evidence type="ECO:0000256" key="1">
    <source>
        <dbReference type="SAM" id="Phobius"/>
    </source>
</evidence>
<protein>
    <recommendedName>
        <fullName evidence="5">Secreted protein</fullName>
    </recommendedName>
</protein>
<dbReference type="Proteomes" id="UP001396898">
    <property type="component" value="Unassembled WGS sequence"/>
</dbReference>
<name>A0ABR1SRL3_9PEZI</name>
<keyword evidence="4" id="KW-1185">Reference proteome</keyword>
<organism evidence="3 4">
    <name type="scientific">Apiospora marii</name>
    <dbReference type="NCBI Taxonomy" id="335849"/>
    <lineage>
        <taxon>Eukaryota</taxon>
        <taxon>Fungi</taxon>
        <taxon>Dikarya</taxon>
        <taxon>Ascomycota</taxon>
        <taxon>Pezizomycotina</taxon>
        <taxon>Sordariomycetes</taxon>
        <taxon>Xylariomycetidae</taxon>
        <taxon>Amphisphaeriales</taxon>
        <taxon>Apiosporaceae</taxon>
        <taxon>Apiospora</taxon>
    </lineage>
</organism>